<comment type="caution">
    <text evidence="2">The sequence shown here is derived from an EMBL/GenBank/DDBJ whole genome shotgun (WGS) entry which is preliminary data.</text>
</comment>
<dbReference type="Pfam" id="PF05016">
    <property type="entry name" value="ParE_toxin"/>
    <property type="match status" value="1"/>
</dbReference>
<keyword evidence="1" id="KW-1277">Toxin-antitoxin system</keyword>
<dbReference type="InterPro" id="IPR035093">
    <property type="entry name" value="RelE/ParE_toxin_dom_sf"/>
</dbReference>
<sequence length="110" mass="12708">MKLVWSPAALDDLKSAIDYIEFDLDSPMAAKRFYESTLDKAHLFANVLGSGITLKTTRDIDTGYRYIVCGNWILFFMIEENQALVVRLLYGRSDYMRTLFGDIDKVSYFK</sequence>
<dbReference type="InterPro" id="IPR007712">
    <property type="entry name" value="RelE/ParE_toxin"/>
</dbReference>
<dbReference type="EMBL" id="JABZGW010000043">
    <property type="protein sequence ID" value="MBF4807420.1"/>
    <property type="molecule type" value="Genomic_DNA"/>
</dbReference>
<proteinExistence type="predicted"/>
<dbReference type="AlphaFoldDB" id="A0A930W0R3"/>
<evidence type="ECO:0000256" key="1">
    <source>
        <dbReference type="ARBA" id="ARBA00022649"/>
    </source>
</evidence>
<evidence type="ECO:0000313" key="3">
    <source>
        <dbReference type="Proteomes" id="UP000698335"/>
    </source>
</evidence>
<dbReference type="Proteomes" id="UP000698335">
    <property type="component" value="Unassembled WGS sequence"/>
</dbReference>
<dbReference type="Gene3D" id="3.30.2310.20">
    <property type="entry name" value="RelE-like"/>
    <property type="match status" value="1"/>
</dbReference>
<reference evidence="2" key="1">
    <citation type="submission" date="2020-04" db="EMBL/GenBank/DDBJ databases">
        <title>Deep metagenomics examines the oral microbiome during advanced dental caries in children, revealing novel taxa and co-occurrences with host molecules.</title>
        <authorList>
            <person name="Baker J.L."/>
            <person name="Morton J.T."/>
            <person name="Dinis M."/>
            <person name="Alvarez R."/>
            <person name="Tran N.C."/>
            <person name="Knight R."/>
            <person name="Edlund A."/>
        </authorList>
    </citation>
    <scope>NUCLEOTIDE SEQUENCE</scope>
    <source>
        <strain evidence="2">JCVI_38_bin.5</strain>
    </source>
</reference>
<organism evidence="2 3">
    <name type="scientific">Lancefieldella rimae</name>
    <dbReference type="NCBI Taxonomy" id="1383"/>
    <lineage>
        <taxon>Bacteria</taxon>
        <taxon>Bacillati</taxon>
        <taxon>Actinomycetota</taxon>
        <taxon>Coriobacteriia</taxon>
        <taxon>Coriobacteriales</taxon>
        <taxon>Atopobiaceae</taxon>
        <taxon>Lancefieldella</taxon>
    </lineage>
</organism>
<gene>
    <name evidence="2" type="ORF">HXK26_01805</name>
</gene>
<accession>A0A930W0R3</accession>
<evidence type="ECO:0000313" key="2">
    <source>
        <dbReference type="EMBL" id="MBF4807420.1"/>
    </source>
</evidence>
<name>A0A930W0R3_9ACTN</name>
<protein>
    <submittedName>
        <fullName evidence="2">Type II toxin-antitoxin system RelE/ParE family toxin</fullName>
    </submittedName>
</protein>